<dbReference type="Proteomes" id="UP000298285">
    <property type="component" value="Unassembled WGS sequence"/>
</dbReference>
<dbReference type="AlphaFoldDB" id="A0A4Y9IRG5"/>
<dbReference type="InterPro" id="IPR007607">
    <property type="entry name" value="BacA/B"/>
</dbReference>
<comment type="similarity">
    <text evidence="1">Belongs to the bactofilin family.</text>
</comment>
<dbReference type="RefSeq" id="WP_135103586.1">
    <property type="nucleotide sequence ID" value="NZ_JADGKW010000001.1"/>
</dbReference>
<dbReference type="PANTHER" id="PTHR35024">
    <property type="entry name" value="HYPOTHETICAL CYTOSOLIC PROTEIN"/>
    <property type="match status" value="1"/>
</dbReference>
<evidence type="ECO:0000256" key="1">
    <source>
        <dbReference type="ARBA" id="ARBA00044755"/>
    </source>
</evidence>
<organism evidence="2 3">
    <name type="scientific">Dysgonomonas mossii</name>
    <dbReference type="NCBI Taxonomy" id="163665"/>
    <lineage>
        <taxon>Bacteria</taxon>
        <taxon>Pseudomonadati</taxon>
        <taxon>Bacteroidota</taxon>
        <taxon>Bacteroidia</taxon>
        <taxon>Bacteroidales</taxon>
        <taxon>Dysgonomonadaceae</taxon>
        <taxon>Dysgonomonas</taxon>
    </lineage>
</organism>
<comment type="caution">
    <text evidence="2">The sequence shown here is derived from an EMBL/GenBank/DDBJ whole genome shotgun (WGS) entry which is preliminary data.</text>
</comment>
<proteinExistence type="inferred from homology"/>
<gene>
    <name evidence="2" type="ORF">E4T88_00705</name>
</gene>
<dbReference type="EMBL" id="SPPK01000001">
    <property type="protein sequence ID" value="TFU90528.1"/>
    <property type="molecule type" value="Genomic_DNA"/>
</dbReference>
<dbReference type="OrthoDB" id="5432602at2"/>
<sequence>MAKKEDFRQDSFDLSSQTPTIICKSFVLYGSVEETHHIRVEGTIVGDIKQAHTVVIGTTGIVRGNIHAKNLVVFGRIEGNICVTESISIKSTGRIVGKLNAQIFTLEHGATYEGLIAMKPLLS</sequence>
<protein>
    <submittedName>
        <fullName evidence="2">Polymer-forming cytoskeletal protein</fullName>
    </submittedName>
</protein>
<accession>A0A4Y9IRG5</accession>
<evidence type="ECO:0000313" key="3">
    <source>
        <dbReference type="Proteomes" id="UP000298285"/>
    </source>
</evidence>
<reference evidence="2 3" key="1">
    <citation type="submission" date="2019-03" db="EMBL/GenBank/DDBJ databases">
        <title>Diversity of the mouse oral microbiome.</title>
        <authorList>
            <person name="Joseph S."/>
            <person name="Aduse-Opoku J."/>
            <person name="Curtis M."/>
            <person name="Wade W."/>
            <person name="Hashim A."/>
        </authorList>
    </citation>
    <scope>NUCLEOTIDE SEQUENCE [LARGE SCALE GENOMIC DNA]</scope>
    <source>
        <strain evidence="2 3">P11</strain>
    </source>
</reference>
<name>A0A4Y9IRG5_9BACT</name>
<evidence type="ECO:0000313" key="2">
    <source>
        <dbReference type="EMBL" id="TFU90528.1"/>
    </source>
</evidence>
<dbReference type="Pfam" id="PF04519">
    <property type="entry name" value="Bactofilin"/>
    <property type="match status" value="1"/>
</dbReference>
<dbReference type="PANTHER" id="PTHR35024:SF4">
    <property type="entry name" value="POLYMER-FORMING CYTOSKELETAL PROTEIN"/>
    <property type="match status" value="1"/>
</dbReference>